<comment type="caution">
    <text evidence="3">The sequence shown here is derived from an EMBL/GenBank/DDBJ whole genome shotgun (WGS) entry which is preliminary data.</text>
</comment>
<feature type="binding site" evidence="2">
    <location>
        <position position="168"/>
    </location>
    <ligand>
        <name>ATP</name>
        <dbReference type="ChEBI" id="CHEBI:30616"/>
    </ligand>
</feature>
<evidence type="ECO:0000313" key="4">
    <source>
        <dbReference type="Proteomes" id="UP000616595"/>
    </source>
</evidence>
<keyword evidence="2" id="KW-0820">tRNA-binding</keyword>
<reference evidence="3" key="1">
    <citation type="submission" date="2019-10" db="EMBL/GenBank/DDBJ databases">
        <authorList>
            <person name="Ross D.E."/>
            <person name="Gulliver D."/>
        </authorList>
    </citation>
    <scope>NUCLEOTIDE SEQUENCE</scope>
    <source>
        <strain evidence="3">DER-2019</strain>
    </source>
</reference>
<organism evidence="3 4">
    <name type="scientific">Acetobacterium paludosum</name>
    <dbReference type="NCBI Taxonomy" id="52693"/>
    <lineage>
        <taxon>Bacteria</taxon>
        <taxon>Bacillati</taxon>
        <taxon>Bacillota</taxon>
        <taxon>Clostridia</taxon>
        <taxon>Eubacteriales</taxon>
        <taxon>Eubacteriaceae</taxon>
        <taxon>Acetobacterium</taxon>
    </lineage>
</organism>
<comment type="subcellular location">
    <subcellularLocation>
        <location evidence="2">Cytoplasm</location>
    </subcellularLocation>
</comment>
<dbReference type="GO" id="GO:0005737">
    <property type="term" value="C:cytoplasm"/>
    <property type="evidence" value="ECO:0007669"/>
    <property type="project" value="UniProtKB-SubCell"/>
</dbReference>
<evidence type="ECO:0000313" key="3">
    <source>
        <dbReference type="EMBL" id="MBC3888901.1"/>
    </source>
</evidence>
<dbReference type="OrthoDB" id="9769796at2"/>
<keyword evidence="2" id="KW-0963">Cytoplasm</keyword>
<reference evidence="3" key="2">
    <citation type="submission" date="2020-10" db="EMBL/GenBank/DDBJ databases">
        <title>Comparative genomics of the Acetobacterium genus.</title>
        <authorList>
            <person name="Marshall C."/>
            <person name="May H."/>
            <person name="Norman S."/>
        </authorList>
    </citation>
    <scope>NUCLEOTIDE SEQUENCE</scope>
    <source>
        <strain evidence="3">DER-2019</strain>
    </source>
</reference>
<dbReference type="PANTHER" id="PTHR37825:SF1">
    <property type="entry name" value="TRNA(MET) CYTIDINE ACETATE LIGASE"/>
    <property type="match status" value="1"/>
</dbReference>
<dbReference type="InterPro" id="IPR014729">
    <property type="entry name" value="Rossmann-like_a/b/a_fold"/>
</dbReference>
<protein>
    <recommendedName>
        <fullName evidence="2">tRNA(Met) cytidine acetate ligase</fullName>
        <ecNumber evidence="2">6.3.4.-</ecNumber>
    </recommendedName>
</protein>
<dbReference type="GO" id="GO:0000049">
    <property type="term" value="F:tRNA binding"/>
    <property type="evidence" value="ECO:0007669"/>
    <property type="project" value="UniProtKB-KW"/>
</dbReference>
<comment type="caution">
    <text evidence="2">Lacks conserved residue(s) required for the propagation of feature annotation.</text>
</comment>
<keyword evidence="2" id="KW-0694">RNA-binding</keyword>
<comment type="catalytic activity">
    <reaction evidence="2">
        <text>cytidine(34) in elongator tRNA(Met) + acetate + ATP = N(4)-acetylcytidine(34) in elongator tRNA(Met) + AMP + diphosphate</text>
        <dbReference type="Rhea" id="RHEA:58144"/>
        <dbReference type="Rhea" id="RHEA-COMP:10693"/>
        <dbReference type="Rhea" id="RHEA-COMP:10694"/>
        <dbReference type="ChEBI" id="CHEBI:30089"/>
        <dbReference type="ChEBI" id="CHEBI:30616"/>
        <dbReference type="ChEBI" id="CHEBI:33019"/>
        <dbReference type="ChEBI" id="CHEBI:74900"/>
        <dbReference type="ChEBI" id="CHEBI:82748"/>
        <dbReference type="ChEBI" id="CHEBI:456215"/>
    </reaction>
</comment>
<keyword evidence="2" id="KW-0547">Nucleotide-binding</keyword>
<proteinExistence type="inferred from homology"/>
<dbReference type="EC" id="6.3.4.-" evidence="2"/>
<dbReference type="InterPro" id="IPR008513">
    <property type="entry name" value="tRNA(Met)_cyd_acetate_ligase"/>
</dbReference>
<dbReference type="SUPFAM" id="SSF52374">
    <property type="entry name" value="Nucleotidylyl transferase"/>
    <property type="match status" value="1"/>
</dbReference>
<comment type="function">
    <text evidence="2">Catalyzes the formation of N(4)-acetylcytidine (ac(4)C) at the wobble position of elongator tRNA(Met), using acetate and ATP as substrates. First activates an acetate ion to form acetyladenylate (Ac-AMP) and then transfers the acetyl group to tRNA to form ac(4)C34.</text>
</comment>
<sequence length="424" mass="47582">MREAIVKILGVIAEYNPFHKGHAWQINESQKRSQCDAVMALMSGSITQRGDFAILNKWERTQLALSSGVDLVCELPVAYACQSAEAFASGGIKILNATRVCDVLSFGSEGGALDPLNNLAKFLVAEPPEFKSVLKEALSAGVSFPKARMIAIDQLLGNEASTLLRTPNNILAIEYLKSLYRTHSLISPLTVPRQGCGYHSLATSDYLSASGIRNILKDALTKTESEKTTLSALSRSLPYPVEKLFCPLKQNYHLDGDERFLNALRLQILSQDVYHLKSTPYVSEGLEHKIRDAVKTAETLDELVNAIISKRIPKTRVLRILSNRVLELHQQTLATLQADAFFPYLRVLGFNKTGQAILKKIKTHSDLPILTNLKKSESCLNADQRKMLYYDCRATDLHNLFYENNYCYHRDYTQSPIRRNECHF</sequence>
<feature type="binding site" evidence="2">
    <location>
        <begin position="12"/>
        <end position="25"/>
    </location>
    <ligand>
        <name>ATP</name>
        <dbReference type="ChEBI" id="CHEBI:30616"/>
    </ligand>
</feature>
<keyword evidence="2" id="KW-0436">Ligase</keyword>
<dbReference type="GO" id="GO:0006400">
    <property type="term" value="P:tRNA modification"/>
    <property type="evidence" value="ECO:0007669"/>
    <property type="project" value="UniProtKB-UniRule"/>
</dbReference>
<feature type="binding site" evidence="2">
    <location>
        <position position="193"/>
    </location>
    <ligand>
        <name>ATP</name>
        <dbReference type="ChEBI" id="CHEBI:30616"/>
    </ligand>
</feature>
<feature type="binding site" evidence="2">
    <location>
        <position position="107"/>
    </location>
    <ligand>
        <name>ATP</name>
        <dbReference type="ChEBI" id="CHEBI:30616"/>
    </ligand>
</feature>
<evidence type="ECO:0000256" key="2">
    <source>
        <dbReference type="HAMAP-Rule" id="MF_01539"/>
    </source>
</evidence>
<dbReference type="EMBL" id="WJBD01000013">
    <property type="protein sequence ID" value="MBC3888901.1"/>
    <property type="molecule type" value="Genomic_DNA"/>
</dbReference>
<dbReference type="GO" id="GO:0005524">
    <property type="term" value="F:ATP binding"/>
    <property type="evidence" value="ECO:0007669"/>
    <property type="project" value="UniProtKB-KW"/>
</dbReference>
<evidence type="ECO:0000256" key="1">
    <source>
        <dbReference type="ARBA" id="ARBA00022694"/>
    </source>
</evidence>
<dbReference type="HAMAP" id="MF_01539">
    <property type="entry name" value="TmcAL"/>
    <property type="match status" value="1"/>
</dbReference>
<gene>
    <name evidence="2" type="primary">tmcAL</name>
    <name evidence="3" type="ORF">GH810_11305</name>
</gene>
<comment type="similarity">
    <text evidence="2">Belongs to the TmcAL family.</text>
</comment>
<dbReference type="PANTHER" id="PTHR37825">
    <property type="entry name" value="TRNA(MET) CYTIDINE ACETATE LIGASE"/>
    <property type="match status" value="1"/>
</dbReference>
<accession>A0A923HV76</accession>
<name>A0A923HV76_9FIRM</name>
<dbReference type="GO" id="GO:0016879">
    <property type="term" value="F:ligase activity, forming carbon-nitrogen bonds"/>
    <property type="evidence" value="ECO:0007669"/>
    <property type="project" value="UniProtKB-UniRule"/>
</dbReference>
<keyword evidence="2" id="KW-0067">ATP-binding</keyword>
<dbReference type="Pfam" id="PF05636">
    <property type="entry name" value="HIGH_NTase1"/>
    <property type="match status" value="1"/>
</dbReference>
<dbReference type="Proteomes" id="UP000616595">
    <property type="component" value="Unassembled WGS sequence"/>
</dbReference>
<dbReference type="Gene3D" id="3.40.50.620">
    <property type="entry name" value="HUPs"/>
    <property type="match status" value="1"/>
</dbReference>
<keyword evidence="1 2" id="KW-0819">tRNA processing</keyword>
<keyword evidence="4" id="KW-1185">Reference proteome</keyword>
<dbReference type="AlphaFoldDB" id="A0A923HV76"/>